<accession>A0ABV0LQ90</accession>
<dbReference type="InterPro" id="IPR035897">
    <property type="entry name" value="Toll_tir_struct_dom_sf"/>
</dbReference>
<reference evidence="4 5" key="1">
    <citation type="submission" date="2024-05" db="EMBL/GenBank/DDBJ databases">
        <authorList>
            <person name="Zhao H."/>
            <person name="Xu Y."/>
            <person name="Lin S."/>
            <person name="Spain J.C."/>
            <person name="Zhou N.-Y."/>
        </authorList>
    </citation>
    <scope>NUCLEOTIDE SEQUENCE [LARGE SCALE GENOMIC DNA]</scope>
    <source>
        <strain evidence="4 5">NEAU-NG30</strain>
    </source>
</reference>
<sequence>MPQIHDLDPIFLSYRHSDGDDLAERAAWVFRAHGIPVWHDQTHLPPGRFQRRLQEALDSGLSGAVLLVTEEMARSSYVRELELPALLRLEGDPAFTFAIGNTITGPDGRLDYGAPDRLLPQELATLSDFDQFAVLDRTGLARLAGQMAIRRVRRAAVDDRLHLDIQTRTPALGTPKAPLATRTRPPLPGTSVPPAEAWEDFATFLGDLPRIVQSAGVHHLHITGGAHLSMAFALGAALPTTTGLAVTVTDQSGNEWTESGTRTVPVVPTAIPLDGPPEGPVAVYLDLVPAPPNKGFRHYVASRPYAHAVEIAVAQREPIPADAGPALVTELRRRIGEIAGSRPVHLFMRVPFPLAVMLGRACNTLRVTLYEWEREAEPPTYLEMATVSAGRSGGPVVPQDRRPVSVASQSAHD</sequence>
<evidence type="ECO:0000313" key="5">
    <source>
        <dbReference type="Proteomes" id="UP001440984"/>
    </source>
</evidence>
<feature type="domain" description="TIR" evidence="2">
    <location>
        <begin position="10"/>
        <end position="88"/>
    </location>
</feature>
<organism evidence="4 5">
    <name type="scientific">Amycolatopsis melonis</name>
    <dbReference type="NCBI Taxonomy" id="3156488"/>
    <lineage>
        <taxon>Bacteria</taxon>
        <taxon>Bacillati</taxon>
        <taxon>Actinomycetota</taxon>
        <taxon>Actinomycetes</taxon>
        <taxon>Pseudonocardiales</taxon>
        <taxon>Pseudonocardiaceae</taxon>
        <taxon>Amycolatopsis</taxon>
    </lineage>
</organism>
<dbReference type="InterPro" id="IPR040836">
    <property type="entry name" value="SAVED"/>
</dbReference>
<dbReference type="Proteomes" id="UP001440984">
    <property type="component" value="Unassembled WGS sequence"/>
</dbReference>
<evidence type="ECO:0000256" key="1">
    <source>
        <dbReference type="SAM" id="MobiDB-lite"/>
    </source>
</evidence>
<evidence type="ECO:0000259" key="3">
    <source>
        <dbReference type="Pfam" id="PF18145"/>
    </source>
</evidence>
<feature type="region of interest" description="Disordered" evidence="1">
    <location>
        <begin position="389"/>
        <end position="413"/>
    </location>
</feature>
<dbReference type="NCBIfam" id="NF033611">
    <property type="entry name" value="SAVED"/>
    <property type="match status" value="1"/>
</dbReference>
<protein>
    <submittedName>
        <fullName evidence="4">SAVED domain-containing protein</fullName>
    </submittedName>
</protein>
<evidence type="ECO:0000259" key="2">
    <source>
        <dbReference type="Pfam" id="PF13676"/>
    </source>
</evidence>
<keyword evidence="5" id="KW-1185">Reference proteome</keyword>
<dbReference type="Gene3D" id="3.40.50.10140">
    <property type="entry name" value="Toll/interleukin-1 receptor homology (TIR) domain"/>
    <property type="match status" value="1"/>
</dbReference>
<evidence type="ECO:0000313" key="4">
    <source>
        <dbReference type="EMBL" id="MEQ0564468.1"/>
    </source>
</evidence>
<gene>
    <name evidence="4" type="ORF">ABJI51_35790</name>
</gene>
<dbReference type="RefSeq" id="WP_348955526.1">
    <property type="nucleotide sequence ID" value="NZ_JBDZYD010000015.1"/>
</dbReference>
<dbReference type="InterPro" id="IPR000157">
    <property type="entry name" value="TIR_dom"/>
</dbReference>
<dbReference type="SUPFAM" id="SSF52200">
    <property type="entry name" value="Toll/Interleukin receptor TIR domain"/>
    <property type="match status" value="1"/>
</dbReference>
<dbReference type="Pfam" id="PF13676">
    <property type="entry name" value="TIR_2"/>
    <property type="match status" value="1"/>
</dbReference>
<dbReference type="EMBL" id="JBDZYD010000015">
    <property type="protein sequence ID" value="MEQ0564468.1"/>
    <property type="molecule type" value="Genomic_DNA"/>
</dbReference>
<dbReference type="Pfam" id="PF18145">
    <property type="entry name" value="SAVED"/>
    <property type="match status" value="1"/>
</dbReference>
<proteinExistence type="predicted"/>
<feature type="domain" description="SMODS-associated and fused to various effectors" evidence="3">
    <location>
        <begin position="217"/>
        <end position="381"/>
    </location>
</feature>
<name>A0ABV0LQ90_9PSEU</name>
<comment type="caution">
    <text evidence="4">The sequence shown here is derived from an EMBL/GenBank/DDBJ whole genome shotgun (WGS) entry which is preliminary data.</text>
</comment>